<accession>A0A5E4QVI3</accession>
<evidence type="ECO:0000313" key="2">
    <source>
        <dbReference type="EMBL" id="VVD01721.1"/>
    </source>
</evidence>
<proteinExistence type="predicted"/>
<reference evidence="2 3" key="1">
    <citation type="submission" date="2017-07" db="EMBL/GenBank/DDBJ databases">
        <authorList>
            <person name="Talla V."/>
            <person name="Backstrom N."/>
        </authorList>
    </citation>
    <scope>NUCLEOTIDE SEQUENCE [LARGE SCALE GENOMIC DNA]</scope>
</reference>
<protein>
    <submittedName>
        <fullName evidence="2">Uncharacterized protein</fullName>
    </submittedName>
</protein>
<feature type="compositionally biased region" description="Basic residues" evidence="1">
    <location>
        <begin position="101"/>
        <end position="152"/>
    </location>
</feature>
<name>A0A5E4QVI3_9NEOP</name>
<sequence length="344" mass="38714">MLEQPYHFFFSKDLYKSVFKANAADVTDDIVIATSHDDYYSDCDYSDEGKGFVSSSHSPEQLADQLFEAFYYDITGLDALQALALSGQGIELAKKLSKKRRLVIQKRRSGKNKKSMKSKLRRGHGKRHRQSRHKSNRQGTKRRRLAKNRKGKRTEESGERIESLAEYFNNVILAQEKGSTTAMPPSFDDVGNLNKNSVEVVVETVSEINEEIKENIDKGSAEDENDGDKESTTAMPPSFDDVGNLNKNSVEVVVETVSEINEEIKENKDKGSAEDENDDDKDSLPVGFSAENEEISKEAPTSNQETFGDKDRESSQEDLEDPTSKEDHIEDDASDKDQPVKRKL</sequence>
<feature type="region of interest" description="Disordered" evidence="1">
    <location>
        <begin position="101"/>
        <end position="159"/>
    </location>
</feature>
<dbReference type="AlphaFoldDB" id="A0A5E4QVI3"/>
<keyword evidence="3" id="KW-1185">Reference proteome</keyword>
<feature type="compositionally biased region" description="Basic and acidic residues" evidence="1">
    <location>
        <begin position="211"/>
        <end position="221"/>
    </location>
</feature>
<feature type="compositionally biased region" description="Low complexity" evidence="1">
    <location>
        <begin position="248"/>
        <end position="259"/>
    </location>
</feature>
<feature type="compositionally biased region" description="Basic and acidic residues" evidence="1">
    <location>
        <begin position="262"/>
        <end position="273"/>
    </location>
</feature>
<evidence type="ECO:0000256" key="1">
    <source>
        <dbReference type="SAM" id="MobiDB-lite"/>
    </source>
</evidence>
<evidence type="ECO:0000313" key="3">
    <source>
        <dbReference type="Proteomes" id="UP000324832"/>
    </source>
</evidence>
<feature type="compositionally biased region" description="Basic and acidic residues" evidence="1">
    <location>
        <begin position="335"/>
        <end position="344"/>
    </location>
</feature>
<feature type="region of interest" description="Disordered" evidence="1">
    <location>
        <begin position="211"/>
        <end position="344"/>
    </location>
</feature>
<dbReference type="EMBL" id="FZQP02005554">
    <property type="protein sequence ID" value="VVD01721.1"/>
    <property type="molecule type" value="Genomic_DNA"/>
</dbReference>
<organism evidence="2 3">
    <name type="scientific">Leptidea sinapis</name>
    <dbReference type="NCBI Taxonomy" id="189913"/>
    <lineage>
        <taxon>Eukaryota</taxon>
        <taxon>Metazoa</taxon>
        <taxon>Ecdysozoa</taxon>
        <taxon>Arthropoda</taxon>
        <taxon>Hexapoda</taxon>
        <taxon>Insecta</taxon>
        <taxon>Pterygota</taxon>
        <taxon>Neoptera</taxon>
        <taxon>Endopterygota</taxon>
        <taxon>Lepidoptera</taxon>
        <taxon>Glossata</taxon>
        <taxon>Ditrysia</taxon>
        <taxon>Papilionoidea</taxon>
        <taxon>Pieridae</taxon>
        <taxon>Dismorphiinae</taxon>
        <taxon>Leptidea</taxon>
    </lineage>
</organism>
<dbReference type="Proteomes" id="UP000324832">
    <property type="component" value="Unassembled WGS sequence"/>
</dbReference>
<gene>
    <name evidence="2" type="ORF">LSINAPIS_LOCUS12074</name>
</gene>